<dbReference type="Proteomes" id="UP000187203">
    <property type="component" value="Unassembled WGS sequence"/>
</dbReference>
<proteinExistence type="predicted"/>
<feature type="region of interest" description="Disordered" evidence="2">
    <location>
        <begin position="184"/>
        <end position="203"/>
    </location>
</feature>
<evidence type="ECO:0000313" key="5">
    <source>
        <dbReference type="Proteomes" id="UP000187203"/>
    </source>
</evidence>
<dbReference type="EMBL" id="AWUE01022985">
    <property type="protein sequence ID" value="OMO55329.1"/>
    <property type="molecule type" value="Genomic_DNA"/>
</dbReference>
<organism evidence="4 5">
    <name type="scientific">Corchorus olitorius</name>
    <dbReference type="NCBI Taxonomy" id="93759"/>
    <lineage>
        <taxon>Eukaryota</taxon>
        <taxon>Viridiplantae</taxon>
        <taxon>Streptophyta</taxon>
        <taxon>Embryophyta</taxon>
        <taxon>Tracheophyta</taxon>
        <taxon>Spermatophyta</taxon>
        <taxon>Magnoliopsida</taxon>
        <taxon>eudicotyledons</taxon>
        <taxon>Gunneridae</taxon>
        <taxon>Pentapetalae</taxon>
        <taxon>rosids</taxon>
        <taxon>malvids</taxon>
        <taxon>Malvales</taxon>
        <taxon>Malvaceae</taxon>
        <taxon>Grewioideae</taxon>
        <taxon>Apeibeae</taxon>
        <taxon>Corchorus</taxon>
    </lineage>
</organism>
<dbReference type="STRING" id="93759.A0A1R3GB61"/>
<evidence type="ECO:0000256" key="1">
    <source>
        <dbReference type="ARBA" id="ARBA00022821"/>
    </source>
</evidence>
<sequence>MRGVGLMELSKRMQSLVKLRYLAITINAKHLKKIRAGCWSSLQFLGIFNCDNLECLFEGLQYLESLRTLQVGGCSQLVSLPRSLKFLTKLEHLAVILCGAINLQMELDDDHDLNLSLKTLTLWRLDALTDLPRLLLEGSARSLQVIRIDTCFNIEKLPKWLPNLISLEKLELIDCPNLSNFPKGRNGSSHQASTTENSRLSEVGATDTNEIGLRLHTSKRLMQ</sequence>
<evidence type="ECO:0000256" key="2">
    <source>
        <dbReference type="SAM" id="MobiDB-lite"/>
    </source>
</evidence>
<dbReference type="OrthoDB" id="1001480at2759"/>
<dbReference type="InterPro" id="IPR032675">
    <property type="entry name" value="LRR_dom_sf"/>
</dbReference>
<accession>A0A1R3GB61</accession>
<dbReference type="PANTHER" id="PTHR36766:SF67">
    <property type="entry name" value="DISEASE RESISTANCE PROTEIN RGA3"/>
    <property type="match status" value="1"/>
</dbReference>
<feature type="compositionally biased region" description="Polar residues" evidence="2">
    <location>
        <begin position="186"/>
        <end position="200"/>
    </location>
</feature>
<comment type="caution">
    <text evidence="4">The sequence shown here is derived from an EMBL/GenBank/DDBJ whole genome shotgun (WGS) entry which is preliminary data.</text>
</comment>
<dbReference type="InterPro" id="IPR057135">
    <property type="entry name" value="At4g27190-like_LRR"/>
</dbReference>
<dbReference type="AlphaFoldDB" id="A0A1R3GB61"/>
<name>A0A1R3GB61_9ROSI</name>
<gene>
    <name evidence="4" type="ORF">COLO4_36046</name>
</gene>
<dbReference type="Pfam" id="PF23247">
    <property type="entry name" value="LRR_RPS2"/>
    <property type="match status" value="1"/>
</dbReference>
<dbReference type="SUPFAM" id="SSF52058">
    <property type="entry name" value="L domain-like"/>
    <property type="match status" value="1"/>
</dbReference>
<keyword evidence="1" id="KW-0611">Plant defense</keyword>
<dbReference type="Gene3D" id="3.80.10.10">
    <property type="entry name" value="Ribonuclease Inhibitor"/>
    <property type="match status" value="2"/>
</dbReference>
<keyword evidence="5" id="KW-1185">Reference proteome</keyword>
<reference evidence="5" key="1">
    <citation type="submission" date="2013-09" db="EMBL/GenBank/DDBJ databases">
        <title>Corchorus olitorius genome sequencing.</title>
        <authorList>
            <person name="Alam M."/>
            <person name="Haque M.S."/>
            <person name="Islam M.S."/>
            <person name="Emdad E.M."/>
            <person name="Islam M.M."/>
            <person name="Ahmed B."/>
            <person name="Halim A."/>
            <person name="Hossen Q.M.M."/>
            <person name="Hossain M.Z."/>
            <person name="Ahmed R."/>
            <person name="Khan M.M."/>
            <person name="Islam R."/>
            <person name="Rashid M.M."/>
            <person name="Khan S.A."/>
            <person name="Rahman M.S."/>
            <person name="Alam M."/>
            <person name="Yahiya A.S."/>
            <person name="Khan M.S."/>
            <person name="Azam M.S."/>
            <person name="Haque T."/>
            <person name="Lashkar M.Z.H."/>
            <person name="Akhand A.I."/>
            <person name="Morshed G."/>
            <person name="Roy S."/>
            <person name="Uddin K.S."/>
            <person name="Rabeya T."/>
            <person name="Hossain A.S."/>
            <person name="Chowdhury A."/>
            <person name="Snigdha A.R."/>
            <person name="Mortoza M.S."/>
            <person name="Matin S.A."/>
            <person name="Hoque S.M.E."/>
            <person name="Islam M.K."/>
            <person name="Roy D.K."/>
            <person name="Haider R."/>
            <person name="Moosa M.M."/>
            <person name="Elias S.M."/>
            <person name="Hasan A.M."/>
            <person name="Jahan S."/>
            <person name="Shafiuddin M."/>
            <person name="Mahmood N."/>
            <person name="Shommy N.S."/>
        </authorList>
    </citation>
    <scope>NUCLEOTIDE SEQUENCE [LARGE SCALE GENOMIC DNA]</scope>
    <source>
        <strain evidence="5">cv. O-4</strain>
    </source>
</reference>
<dbReference type="GO" id="GO:0006952">
    <property type="term" value="P:defense response"/>
    <property type="evidence" value="ECO:0007669"/>
    <property type="project" value="UniProtKB-KW"/>
</dbReference>
<evidence type="ECO:0000313" key="4">
    <source>
        <dbReference type="EMBL" id="OMO55329.1"/>
    </source>
</evidence>
<evidence type="ECO:0000259" key="3">
    <source>
        <dbReference type="Pfam" id="PF23247"/>
    </source>
</evidence>
<dbReference type="PANTHER" id="PTHR36766">
    <property type="entry name" value="PLANT BROAD-SPECTRUM MILDEW RESISTANCE PROTEIN RPW8"/>
    <property type="match status" value="1"/>
</dbReference>
<feature type="domain" description="Disease resistance protein At4g27190-like leucine-rich repeats" evidence="3">
    <location>
        <begin position="62"/>
        <end position="175"/>
    </location>
</feature>
<protein>
    <recommendedName>
        <fullName evidence="3">Disease resistance protein At4g27190-like leucine-rich repeats domain-containing protein</fullName>
    </recommendedName>
</protein>